<name>A0A382IT93_9ZZZZ</name>
<proteinExistence type="predicted"/>
<dbReference type="InterPro" id="IPR038740">
    <property type="entry name" value="BioF2-like_GNAT_dom"/>
</dbReference>
<feature type="domain" description="BioF2-like acetyltransferase" evidence="1">
    <location>
        <begin position="2"/>
        <end position="68"/>
    </location>
</feature>
<organism evidence="2">
    <name type="scientific">marine metagenome</name>
    <dbReference type="NCBI Taxonomy" id="408172"/>
    <lineage>
        <taxon>unclassified sequences</taxon>
        <taxon>metagenomes</taxon>
        <taxon>ecological metagenomes</taxon>
    </lineage>
</organism>
<dbReference type="AlphaFoldDB" id="A0A382IT93"/>
<sequence length="135" mass="15516">MRVEGFAVAWELGLLWQNGSAYGLHNLAYDEDWKLHSPGKQLLVHNLAASHAAGRSVDFLPGHLDYKQKFATRTEPVRELHWFRRSARGLLARKLILLNMRIRRRLMAKAKGRAYAAFQQNLDEYLGAFPVDSKE</sequence>
<reference evidence="2" key="1">
    <citation type="submission" date="2018-05" db="EMBL/GenBank/DDBJ databases">
        <authorList>
            <person name="Lanie J.A."/>
            <person name="Ng W.-L."/>
            <person name="Kazmierczak K.M."/>
            <person name="Andrzejewski T.M."/>
            <person name="Davidsen T.M."/>
            <person name="Wayne K.J."/>
            <person name="Tettelin H."/>
            <person name="Glass J.I."/>
            <person name="Rusch D."/>
            <person name="Podicherti R."/>
            <person name="Tsui H.-C.T."/>
            <person name="Winkler M.E."/>
        </authorList>
    </citation>
    <scope>NUCLEOTIDE SEQUENCE</scope>
</reference>
<protein>
    <recommendedName>
        <fullName evidence="1">BioF2-like acetyltransferase domain-containing protein</fullName>
    </recommendedName>
</protein>
<dbReference type="Pfam" id="PF13480">
    <property type="entry name" value="Acetyltransf_6"/>
    <property type="match status" value="1"/>
</dbReference>
<evidence type="ECO:0000313" key="2">
    <source>
        <dbReference type="EMBL" id="SVC03074.1"/>
    </source>
</evidence>
<evidence type="ECO:0000259" key="1">
    <source>
        <dbReference type="Pfam" id="PF13480"/>
    </source>
</evidence>
<accession>A0A382IT93</accession>
<dbReference type="EMBL" id="UINC01069584">
    <property type="protein sequence ID" value="SVC03074.1"/>
    <property type="molecule type" value="Genomic_DNA"/>
</dbReference>
<gene>
    <name evidence="2" type="ORF">METZ01_LOCUS255928</name>
</gene>